<keyword evidence="6" id="KW-0963">Cytoplasm</keyword>
<proteinExistence type="inferred from homology"/>
<protein>
    <recommendedName>
        <fullName evidence="5">Phosphoribosylformylglycinamidine cyclo-ligase</fullName>
        <ecNumber evidence="4">6.3.3.1</ecNumber>
    </recommendedName>
    <alternativeName>
        <fullName evidence="12">AIR synthase</fullName>
    </alternativeName>
    <alternativeName>
        <fullName evidence="13">AIRS</fullName>
    </alternativeName>
    <alternativeName>
        <fullName evidence="11">Phosphoribosyl-aminoimidazole synthetase</fullName>
    </alternativeName>
</protein>
<dbReference type="AlphaFoldDB" id="A0A0Q0VUZ5"/>
<evidence type="ECO:0000256" key="8">
    <source>
        <dbReference type="ARBA" id="ARBA00022741"/>
    </source>
</evidence>
<dbReference type="GO" id="GO:0046084">
    <property type="term" value="P:adenine biosynthetic process"/>
    <property type="evidence" value="ECO:0007669"/>
    <property type="project" value="TreeGrafter"/>
</dbReference>
<comment type="pathway">
    <text evidence="2">Purine metabolism; IMP biosynthesis via de novo pathway; 5-amino-1-(5-phospho-D-ribosyl)imidazole from N(2)-formyl-N(1)-(5-phospho-D-ribosyl)glycinamide: step 2/2.</text>
</comment>
<dbReference type="GO" id="GO:0004641">
    <property type="term" value="F:phosphoribosylformylglycinamidine cyclo-ligase activity"/>
    <property type="evidence" value="ECO:0007669"/>
    <property type="project" value="UniProtKB-EC"/>
</dbReference>
<dbReference type="Gene3D" id="3.90.650.10">
    <property type="entry name" value="PurM-like C-terminal domain"/>
    <property type="match status" value="1"/>
</dbReference>
<dbReference type="FunFam" id="3.90.650.10:FF:000011">
    <property type="entry name" value="Phosphoribosylformylglycinamidine cyclo-ligase"/>
    <property type="match status" value="1"/>
</dbReference>
<comment type="catalytic activity">
    <reaction evidence="14">
        <text>2-formamido-N(1)-(5-O-phospho-beta-D-ribosyl)acetamidine + ATP = 5-amino-1-(5-phospho-beta-D-ribosyl)imidazole + ADP + phosphate + H(+)</text>
        <dbReference type="Rhea" id="RHEA:23032"/>
        <dbReference type="ChEBI" id="CHEBI:15378"/>
        <dbReference type="ChEBI" id="CHEBI:30616"/>
        <dbReference type="ChEBI" id="CHEBI:43474"/>
        <dbReference type="ChEBI" id="CHEBI:137981"/>
        <dbReference type="ChEBI" id="CHEBI:147287"/>
        <dbReference type="ChEBI" id="CHEBI:456216"/>
        <dbReference type="EC" id="6.3.3.1"/>
    </reaction>
</comment>
<dbReference type="EC" id="6.3.3.1" evidence="4"/>
<dbReference type="NCBIfam" id="TIGR00878">
    <property type="entry name" value="purM"/>
    <property type="match status" value="1"/>
</dbReference>
<keyword evidence="10" id="KW-0067">ATP-binding</keyword>
<evidence type="ECO:0000259" key="16">
    <source>
        <dbReference type="Pfam" id="PF02769"/>
    </source>
</evidence>
<comment type="subcellular location">
    <subcellularLocation>
        <location evidence="1">Cytoplasm</location>
    </subcellularLocation>
</comment>
<dbReference type="EMBL" id="LKBH01000133">
    <property type="protein sequence ID" value="KQB35453.1"/>
    <property type="molecule type" value="Genomic_DNA"/>
</dbReference>
<keyword evidence="18" id="KW-1185">Reference proteome</keyword>
<dbReference type="SUPFAM" id="SSF56042">
    <property type="entry name" value="PurM C-terminal domain-like"/>
    <property type="match status" value="1"/>
</dbReference>
<comment type="similarity">
    <text evidence="3">Belongs to the AIR synthase family.</text>
</comment>
<dbReference type="UniPathway" id="UPA00074">
    <property type="reaction ID" value="UER00129"/>
</dbReference>
<dbReference type="InterPro" id="IPR036921">
    <property type="entry name" value="PurM-like_N_sf"/>
</dbReference>
<evidence type="ECO:0000256" key="6">
    <source>
        <dbReference type="ARBA" id="ARBA00022490"/>
    </source>
</evidence>
<keyword evidence="7" id="KW-0436">Ligase</keyword>
<evidence type="ECO:0000256" key="7">
    <source>
        <dbReference type="ARBA" id="ARBA00022598"/>
    </source>
</evidence>
<evidence type="ECO:0000256" key="12">
    <source>
        <dbReference type="ARBA" id="ARBA00032931"/>
    </source>
</evidence>
<dbReference type="Gene3D" id="3.30.1330.10">
    <property type="entry name" value="PurM-like, N-terminal domain"/>
    <property type="match status" value="1"/>
</dbReference>
<dbReference type="GO" id="GO:0004637">
    <property type="term" value="F:phosphoribosylamine-glycine ligase activity"/>
    <property type="evidence" value="ECO:0007669"/>
    <property type="project" value="TreeGrafter"/>
</dbReference>
<reference evidence="17 18" key="1">
    <citation type="submission" date="2015-09" db="EMBL/GenBank/DDBJ databases">
        <title>Heavy metals and arsenic resistance mechanisms in polyextremophilic archaea of the family Ferroplasmaceae.</title>
        <authorList>
            <person name="Bulaev A.G."/>
            <person name="Kanygina A.V."/>
        </authorList>
    </citation>
    <scope>NUCLEOTIDE SEQUENCE [LARGE SCALE GENOMIC DNA]</scope>
    <source>
        <strain evidence="17 18">BH2</strain>
    </source>
</reference>
<evidence type="ECO:0000256" key="9">
    <source>
        <dbReference type="ARBA" id="ARBA00022755"/>
    </source>
</evidence>
<dbReference type="RefSeq" id="WP_048102077.1">
    <property type="nucleotide sequence ID" value="NZ_LKBH01000133.1"/>
</dbReference>
<dbReference type="InterPro" id="IPR010918">
    <property type="entry name" value="PurM-like_C_dom"/>
</dbReference>
<sequence>MQGKILDRKAQGEFVTNFLRQIKFKREDFKTVNPLGGFTSIIDLGNFYLSFNNDGVGTKTIIAEESGKFNTLGIDCVAMNVNDAITTGAEPIAMLDYISLKDIDNEVAKQLGVGFNVGAQIANINIVGGETAIVPDLINHIDISGTSIGILQKSQMVTGERISDGDIIMGLKSSGLHSNGFTTVRNIIKSSGLKYDENFPGENKTVADVLLEPTRIYVREILDALNIVNIKGMANITGGGIKNITRMKDMKYVIDNPIEPQNVFIKLMEIGNLTYGQMYEIFNMGIGYVVIIDEESKRDFMSIMKNRVEVQEIGHVENGSGISIPKYSIEFHGYY</sequence>
<evidence type="ECO:0000256" key="3">
    <source>
        <dbReference type="ARBA" id="ARBA00010280"/>
    </source>
</evidence>
<evidence type="ECO:0000256" key="5">
    <source>
        <dbReference type="ARBA" id="ARBA00020367"/>
    </source>
</evidence>
<dbReference type="GeneID" id="84222071"/>
<evidence type="ECO:0000313" key="18">
    <source>
        <dbReference type="Proteomes" id="UP000050301"/>
    </source>
</evidence>
<dbReference type="Pfam" id="PF02769">
    <property type="entry name" value="AIRS_C"/>
    <property type="match status" value="1"/>
</dbReference>
<name>A0A0Q0VUZ5_9ARCH</name>
<dbReference type="InParanoid" id="A0A0Q0VUZ5"/>
<evidence type="ECO:0000256" key="1">
    <source>
        <dbReference type="ARBA" id="ARBA00004496"/>
    </source>
</evidence>
<evidence type="ECO:0000256" key="2">
    <source>
        <dbReference type="ARBA" id="ARBA00004686"/>
    </source>
</evidence>
<gene>
    <name evidence="17" type="ORF">AOG55_06735</name>
</gene>
<feature type="domain" description="PurM-like N-terminal" evidence="15">
    <location>
        <begin position="44"/>
        <end position="150"/>
    </location>
</feature>
<evidence type="ECO:0000259" key="15">
    <source>
        <dbReference type="Pfam" id="PF00586"/>
    </source>
</evidence>
<evidence type="ECO:0000256" key="11">
    <source>
        <dbReference type="ARBA" id="ARBA00031908"/>
    </source>
</evidence>
<dbReference type="GO" id="GO:0005829">
    <property type="term" value="C:cytosol"/>
    <property type="evidence" value="ECO:0007669"/>
    <property type="project" value="TreeGrafter"/>
</dbReference>
<accession>A0A0Q0VUZ5</accession>
<dbReference type="InterPro" id="IPR036676">
    <property type="entry name" value="PurM-like_C_sf"/>
</dbReference>
<evidence type="ECO:0000313" key="17">
    <source>
        <dbReference type="EMBL" id="KQB35453.1"/>
    </source>
</evidence>
<dbReference type="PANTHER" id="PTHR10520:SF12">
    <property type="entry name" value="TRIFUNCTIONAL PURINE BIOSYNTHETIC PROTEIN ADENOSINE-3"/>
    <property type="match status" value="1"/>
</dbReference>
<dbReference type="InterPro" id="IPR004733">
    <property type="entry name" value="PurM_cligase"/>
</dbReference>
<dbReference type="SUPFAM" id="SSF55326">
    <property type="entry name" value="PurM N-terminal domain-like"/>
    <property type="match status" value="1"/>
</dbReference>
<evidence type="ECO:0000256" key="4">
    <source>
        <dbReference type="ARBA" id="ARBA00013047"/>
    </source>
</evidence>
<dbReference type="GO" id="GO:0006189">
    <property type="term" value="P:'de novo' IMP biosynthetic process"/>
    <property type="evidence" value="ECO:0007669"/>
    <property type="project" value="UniProtKB-UniPathway"/>
</dbReference>
<dbReference type="GO" id="GO:0005524">
    <property type="term" value="F:ATP binding"/>
    <property type="evidence" value="ECO:0007669"/>
    <property type="project" value="UniProtKB-KW"/>
</dbReference>
<keyword evidence="8" id="KW-0547">Nucleotide-binding</keyword>
<comment type="caution">
    <text evidence="17">The sequence shown here is derived from an EMBL/GenBank/DDBJ whole genome shotgun (WGS) entry which is preliminary data.</text>
</comment>
<dbReference type="Pfam" id="PF00586">
    <property type="entry name" value="AIRS"/>
    <property type="match status" value="1"/>
</dbReference>
<dbReference type="FunCoup" id="A0A0Q0VUZ5">
    <property type="interactions" value="105"/>
</dbReference>
<organism evidence="17 18">
    <name type="scientific">Acidiplasma cupricumulans</name>
    <dbReference type="NCBI Taxonomy" id="312540"/>
    <lineage>
        <taxon>Archaea</taxon>
        <taxon>Methanobacteriati</taxon>
        <taxon>Thermoplasmatota</taxon>
        <taxon>Thermoplasmata</taxon>
        <taxon>Thermoplasmatales</taxon>
        <taxon>Ferroplasmaceae</taxon>
        <taxon>Acidiplasma</taxon>
    </lineage>
</organism>
<evidence type="ECO:0000256" key="10">
    <source>
        <dbReference type="ARBA" id="ARBA00022840"/>
    </source>
</evidence>
<dbReference type="InterPro" id="IPR016188">
    <property type="entry name" value="PurM-like_N"/>
</dbReference>
<dbReference type="Proteomes" id="UP000050301">
    <property type="component" value="Unassembled WGS sequence"/>
</dbReference>
<dbReference type="PANTHER" id="PTHR10520">
    <property type="entry name" value="TRIFUNCTIONAL PURINE BIOSYNTHETIC PROTEIN ADENOSINE-3-RELATED"/>
    <property type="match status" value="1"/>
</dbReference>
<evidence type="ECO:0000256" key="13">
    <source>
        <dbReference type="ARBA" id="ARBA00033093"/>
    </source>
</evidence>
<keyword evidence="9" id="KW-0658">Purine biosynthesis</keyword>
<evidence type="ECO:0000256" key="14">
    <source>
        <dbReference type="ARBA" id="ARBA00049057"/>
    </source>
</evidence>
<feature type="domain" description="PurM-like C-terminal" evidence="16">
    <location>
        <begin position="164"/>
        <end position="323"/>
    </location>
</feature>
<dbReference type="CDD" id="cd02196">
    <property type="entry name" value="PurM"/>
    <property type="match status" value="1"/>
</dbReference>